<dbReference type="EMBL" id="JADBJN010000002">
    <property type="protein sequence ID" value="KAG5676502.1"/>
    <property type="molecule type" value="Genomic_DNA"/>
</dbReference>
<organism evidence="1 2">
    <name type="scientific">Polypedilum vanderplanki</name>
    <name type="common">Sleeping chironomid midge</name>
    <dbReference type="NCBI Taxonomy" id="319348"/>
    <lineage>
        <taxon>Eukaryota</taxon>
        <taxon>Metazoa</taxon>
        <taxon>Ecdysozoa</taxon>
        <taxon>Arthropoda</taxon>
        <taxon>Hexapoda</taxon>
        <taxon>Insecta</taxon>
        <taxon>Pterygota</taxon>
        <taxon>Neoptera</taxon>
        <taxon>Endopterygota</taxon>
        <taxon>Diptera</taxon>
        <taxon>Nematocera</taxon>
        <taxon>Chironomoidea</taxon>
        <taxon>Chironomidae</taxon>
        <taxon>Chironominae</taxon>
        <taxon>Polypedilum</taxon>
        <taxon>Polypedilum</taxon>
    </lineage>
</organism>
<dbReference type="Proteomes" id="UP001107558">
    <property type="component" value="Chromosome 2"/>
</dbReference>
<keyword evidence="2" id="KW-1185">Reference proteome</keyword>
<proteinExistence type="predicted"/>
<accession>A0A9J6C4L5</accession>
<gene>
    <name evidence="1" type="ORF">PVAND_006333</name>
</gene>
<name>A0A9J6C4L5_POLVA</name>
<comment type="caution">
    <text evidence="1">The sequence shown here is derived from an EMBL/GenBank/DDBJ whole genome shotgun (WGS) entry which is preliminary data.</text>
</comment>
<reference evidence="1" key="1">
    <citation type="submission" date="2021-03" db="EMBL/GenBank/DDBJ databases">
        <title>Chromosome level genome of the anhydrobiotic midge Polypedilum vanderplanki.</title>
        <authorList>
            <person name="Yoshida Y."/>
            <person name="Kikawada T."/>
            <person name="Gusev O."/>
        </authorList>
    </citation>
    <scope>NUCLEOTIDE SEQUENCE</scope>
    <source>
        <strain evidence="1">NIAS01</strain>
        <tissue evidence="1">Whole body or cell culture</tissue>
    </source>
</reference>
<dbReference type="AlphaFoldDB" id="A0A9J6C4L5"/>
<sequence length="68" mass="7261">MCNEAVALAHVTIVVPDVNEKVKNPLIAGMSVGTSKSIFHVYDVPTEVGYNGLIDEQALSCCSIQNQV</sequence>
<protein>
    <submittedName>
        <fullName evidence="1">Uncharacterized protein</fullName>
    </submittedName>
</protein>
<evidence type="ECO:0000313" key="2">
    <source>
        <dbReference type="Proteomes" id="UP001107558"/>
    </source>
</evidence>
<evidence type="ECO:0000313" key="1">
    <source>
        <dbReference type="EMBL" id="KAG5676502.1"/>
    </source>
</evidence>